<dbReference type="EC" id="6.3.2.8" evidence="3 14"/>
<feature type="domain" description="Mur ligase N-terminal catalytic" evidence="15">
    <location>
        <begin position="12"/>
        <end position="113"/>
    </location>
</feature>
<dbReference type="Pfam" id="PF01225">
    <property type="entry name" value="Mur_ligase"/>
    <property type="match status" value="1"/>
</dbReference>
<evidence type="ECO:0000256" key="4">
    <source>
        <dbReference type="ARBA" id="ARBA00022490"/>
    </source>
</evidence>
<dbReference type="SUPFAM" id="SSF53244">
    <property type="entry name" value="MurD-like peptide ligases, peptide-binding domain"/>
    <property type="match status" value="1"/>
</dbReference>
<dbReference type="SUPFAM" id="SSF53623">
    <property type="entry name" value="MurD-like peptide ligases, catalytic domain"/>
    <property type="match status" value="1"/>
</dbReference>
<sequence>MKKPDFLKKAKHIHFVGIKGVGMTALALCAQDLGIKVGGCDIGEVFVTDRILKERKIKWNVGFDPVHLQPKPDLVITTGAHGGLKNPEVLVAKKMSIPILTQAQAFGKFMSEKDGISVCGVGGKSTTASMIATVFSHAQRKPSYAIGVAEIKPLGVAGKYTSGKEFIAEADEYVNSLGVDNRVKFFFQHPKVIVVTNIEHDHPDVYPSIKETKKTFKKFFETIPSGGLLVACVDNSNVEDVVQKFPRPLQTYGCSSQANWQVKKIDSAPGQFSFKLLYRGEIFDQIEIKVPGKFNVLNATATFIVARFFGISPKLIKEGLAKFGGTKRRFEFIGETGKVKLYDDYAHHPKEIKATLEAAKTWFPQNRIAVIFQPHTYSRTKALFNEFARTFSLADLVIITDIYASAREKDDLGINSQVLVKEASKYHPQVIYKRGKKEVIEFLKKKIKFGDIIFTMGAGDIFLWHQNILKSLKN</sequence>
<dbReference type="EMBL" id="PFEL01000052">
    <property type="protein sequence ID" value="PJE69169.1"/>
    <property type="molecule type" value="Genomic_DNA"/>
</dbReference>
<dbReference type="GO" id="GO:0009252">
    <property type="term" value="P:peptidoglycan biosynthetic process"/>
    <property type="evidence" value="ECO:0007669"/>
    <property type="project" value="UniProtKB-UniRule"/>
</dbReference>
<dbReference type="GO" id="GO:0005737">
    <property type="term" value="C:cytoplasm"/>
    <property type="evidence" value="ECO:0007669"/>
    <property type="project" value="UniProtKB-SubCell"/>
</dbReference>
<dbReference type="PANTHER" id="PTHR43445:SF3">
    <property type="entry name" value="UDP-N-ACETYLMURAMATE--L-ALANINE LIGASE"/>
    <property type="match status" value="1"/>
</dbReference>
<dbReference type="Gene3D" id="3.40.50.720">
    <property type="entry name" value="NAD(P)-binding Rossmann-like Domain"/>
    <property type="match status" value="1"/>
</dbReference>
<dbReference type="PANTHER" id="PTHR43445">
    <property type="entry name" value="UDP-N-ACETYLMURAMATE--L-ALANINE LIGASE-RELATED"/>
    <property type="match status" value="1"/>
</dbReference>
<evidence type="ECO:0000256" key="5">
    <source>
        <dbReference type="ARBA" id="ARBA00022598"/>
    </source>
</evidence>
<evidence type="ECO:0000256" key="14">
    <source>
        <dbReference type="HAMAP-Rule" id="MF_00046"/>
    </source>
</evidence>
<dbReference type="Proteomes" id="UP000229500">
    <property type="component" value="Unassembled WGS sequence"/>
</dbReference>
<dbReference type="NCBIfam" id="TIGR01082">
    <property type="entry name" value="murC"/>
    <property type="match status" value="1"/>
</dbReference>
<comment type="pathway">
    <text evidence="2 14">Cell wall biogenesis; peptidoglycan biosynthesis.</text>
</comment>
<keyword evidence="6 14" id="KW-0132">Cell division</keyword>
<gene>
    <name evidence="14 18" type="primary">murC</name>
    <name evidence="18" type="ORF">COU96_01210</name>
</gene>
<feature type="domain" description="Mur ligase central" evidence="17">
    <location>
        <begin position="118"/>
        <end position="306"/>
    </location>
</feature>
<dbReference type="GO" id="GO:0051301">
    <property type="term" value="P:cell division"/>
    <property type="evidence" value="ECO:0007669"/>
    <property type="project" value="UniProtKB-KW"/>
</dbReference>
<evidence type="ECO:0000256" key="1">
    <source>
        <dbReference type="ARBA" id="ARBA00004496"/>
    </source>
</evidence>
<dbReference type="InterPro" id="IPR013221">
    <property type="entry name" value="Mur_ligase_cen"/>
</dbReference>
<proteinExistence type="inferred from homology"/>
<dbReference type="Pfam" id="PF08245">
    <property type="entry name" value="Mur_ligase_M"/>
    <property type="match status" value="1"/>
</dbReference>
<keyword evidence="7 14" id="KW-0547">Nucleotide-binding</keyword>
<evidence type="ECO:0000256" key="3">
    <source>
        <dbReference type="ARBA" id="ARBA00012211"/>
    </source>
</evidence>
<reference evidence="19" key="1">
    <citation type="submission" date="2017-09" db="EMBL/GenBank/DDBJ databases">
        <title>Depth-based differentiation of microbial function through sediment-hosted aquifers and enrichment of novel symbionts in the deep terrestrial subsurface.</title>
        <authorList>
            <person name="Probst A.J."/>
            <person name="Ladd B."/>
            <person name="Jarett J.K."/>
            <person name="Geller-Mcgrath D.E."/>
            <person name="Sieber C.M.K."/>
            <person name="Emerson J.B."/>
            <person name="Anantharaman K."/>
            <person name="Thomas B.C."/>
            <person name="Malmstrom R."/>
            <person name="Stieglmeier M."/>
            <person name="Klingl A."/>
            <person name="Woyke T."/>
            <person name="Ryan C.M."/>
            <person name="Banfield J.F."/>
        </authorList>
    </citation>
    <scope>NUCLEOTIDE SEQUENCE [LARGE SCALE GENOMIC DNA]</scope>
</reference>
<dbReference type="InterPro" id="IPR005758">
    <property type="entry name" value="UDP-N-AcMur_Ala_ligase_MurC"/>
</dbReference>
<dbReference type="InterPro" id="IPR000713">
    <property type="entry name" value="Mur_ligase_N"/>
</dbReference>
<evidence type="ECO:0000256" key="10">
    <source>
        <dbReference type="ARBA" id="ARBA00022984"/>
    </source>
</evidence>
<dbReference type="Gene3D" id="3.40.1190.10">
    <property type="entry name" value="Mur-like, catalytic domain"/>
    <property type="match status" value="1"/>
</dbReference>
<dbReference type="InterPro" id="IPR036565">
    <property type="entry name" value="Mur-like_cat_sf"/>
</dbReference>
<dbReference type="GO" id="GO:0005524">
    <property type="term" value="F:ATP binding"/>
    <property type="evidence" value="ECO:0007669"/>
    <property type="project" value="UniProtKB-UniRule"/>
</dbReference>
<dbReference type="UniPathway" id="UPA00219"/>
<keyword evidence="5 14" id="KW-0436">Ligase</keyword>
<keyword evidence="11 14" id="KW-0131">Cell cycle</keyword>
<dbReference type="HAMAP" id="MF_00046">
    <property type="entry name" value="MurC"/>
    <property type="match status" value="1"/>
</dbReference>
<dbReference type="Gene3D" id="3.90.190.20">
    <property type="entry name" value="Mur ligase, C-terminal domain"/>
    <property type="match status" value="1"/>
</dbReference>
<evidence type="ECO:0000256" key="9">
    <source>
        <dbReference type="ARBA" id="ARBA00022960"/>
    </source>
</evidence>
<evidence type="ECO:0000313" key="18">
    <source>
        <dbReference type="EMBL" id="PJE69169.1"/>
    </source>
</evidence>
<evidence type="ECO:0000313" key="19">
    <source>
        <dbReference type="Proteomes" id="UP000229500"/>
    </source>
</evidence>
<dbReference type="GO" id="GO:0008763">
    <property type="term" value="F:UDP-N-acetylmuramate-L-alanine ligase activity"/>
    <property type="evidence" value="ECO:0007669"/>
    <property type="project" value="UniProtKB-UniRule"/>
</dbReference>
<comment type="catalytic activity">
    <reaction evidence="13 14">
        <text>UDP-N-acetyl-alpha-D-muramate + L-alanine + ATP = UDP-N-acetyl-alpha-D-muramoyl-L-alanine + ADP + phosphate + H(+)</text>
        <dbReference type="Rhea" id="RHEA:23372"/>
        <dbReference type="ChEBI" id="CHEBI:15378"/>
        <dbReference type="ChEBI" id="CHEBI:30616"/>
        <dbReference type="ChEBI" id="CHEBI:43474"/>
        <dbReference type="ChEBI" id="CHEBI:57972"/>
        <dbReference type="ChEBI" id="CHEBI:70757"/>
        <dbReference type="ChEBI" id="CHEBI:83898"/>
        <dbReference type="ChEBI" id="CHEBI:456216"/>
        <dbReference type="EC" id="6.3.2.8"/>
    </reaction>
</comment>
<keyword evidence="4 14" id="KW-0963">Cytoplasm</keyword>
<dbReference type="Pfam" id="PF02875">
    <property type="entry name" value="Mur_ligase_C"/>
    <property type="match status" value="1"/>
</dbReference>
<dbReference type="GO" id="GO:0008360">
    <property type="term" value="P:regulation of cell shape"/>
    <property type="evidence" value="ECO:0007669"/>
    <property type="project" value="UniProtKB-KW"/>
</dbReference>
<keyword evidence="8 14" id="KW-0067">ATP-binding</keyword>
<evidence type="ECO:0000256" key="11">
    <source>
        <dbReference type="ARBA" id="ARBA00023306"/>
    </source>
</evidence>
<protein>
    <recommendedName>
        <fullName evidence="3 14">UDP-N-acetylmuramate--L-alanine ligase</fullName>
        <ecNumber evidence="3 14">6.3.2.8</ecNumber>
    </recommendedName>
    <alternativeName>
        <fullName evidence="14">UDP-N-acetylmuramoyl-L-alanine synthetase</fullName>
    </alternativeName>
</protein>
<comment type="function">
    <text evidence="14">Cell wall formation.</text>
</comment>
<dbReference type="GO" id="GO:0071555">
    <property type="term" value="P:cell wall organization"/>
    <property type="evidence" value="ECO:0007669"/>
    <property type="project" value="UniProtKB-KW"/>
</dbReference>
<dbReference type="InterPro" id="IPR036615">
    <property type="entry name" value="Mur_ligase_C_dom_sf"/>
</dbReference>
<evidence type="ECO:0000259" key="15">
    <source>
        <dbReference type="Pfam" id="PF01225"/>
    </source>
</evidence>
<comment type="similarity">
    <text evidence="14">Belongs to the MurCDEF family.</text>
</comment>
<dbReference type="InterPro" id="IPR004101">
    <property type="entry name" value="Mur_ligase_C"/>
</dbReference>
<evidence type="ECO:0000256" key="13">
    <source>
        <dbReference type="ARBA" id="ARBA00047833"/>
    </source>
</evidence>
<evidence type="ECO:0000259" key="16">
    <source>
        <dbReference type="Pfam" id="PF02875"/>
    </source>
</evidence>
<dbReference type="InterPro" id="IPR050061">
    <property type="entry name" value="MurCDEF_pg_biosynth"/>
</dbReference>
<keyword evidence="9 14" id="KW-0133">Cell shape</keyword>
<accession>A0A2M8L5R0</accession>
<evidence type="ECO:0000256" key="2">
    <source>
        <dbReference type="ARBA" id="ARBA00004752"/>
    </source>
</evidence>
<name>A0A2M8L5R0_9BACT</name>
<organism evidence="18 19">
    <name type="scientific">Candidatus Shapirobacteria bacterium CG10_big_fil_rev_8_21_14_0_10_38_14</name>
    <dbReference type="NCBI Taxonomy" id="1974483"/>
    <lineage>
        <taxon>Bacteria</taxon>
        <taxon>Candidatus Shapironibacteriota</taxon>
    </lineage>
</organism>
<evidence type="ECO:0000256" key="6">
    <source>
        <dbReference type="ARBA" id="ARBA00022618"/>
    </source>
</evidence>
<comment type="caution">
    <text evidence="18">The sequence shown here is derived from an EMBL/GenBank/DDBJ whole genome shotgun (WGS) entry which is preliminary data.</text>
</comment>
<evidence type="ECO:0000256" key="8">
    <source>
        <dbReference type="ARBA" id="ARBA00022840"/>
    </source>
</evidence>
<comment type="subcellular location">
    <subcellularLocation>
        <location evidence="1 14">Cytoplasm</location>
    </subcellularLocation>
</comment>
<evidence type="ECO:0000259" key="17">
    <source>
        <dbReference type="Pfam" id="PF08245"/>
    </source>
</evidence>
<dbReference type="AlphaFoldDB" id="A0A2M8L5R0"/>
<evidence type="ECO:0000256" key="7">
    <source>
        <dbReference type="ARBA" id="ARBA00022741"/>
    </source>
</evidence>
<dbReference type="SUPFAM" id="SSF51984">
    <property type="entry name" value="MurCD N-terminal domain"/>
    <property type="match status" value="1"/>
</dbReference>
<evidence type="ECO:0000256" key="12">
    <source>
        <dbReference type="ARBA" id="ARBA00023316"/>
    </source>
</evidence>
<feature type="binding site" evidence="14">
    <location>
        <begin position="120"/>
        <end position="126"/>
    </location>
    <ligand>
        <name>ATP</name>
        <dbReference type="ChEBI" id="CHEBI:30616"/>
    </ligand>
</feature>
<keyword evidence="10 14" id="KW-0573">Peptidoglycan synthesis</keyword>
<feature type="domain" description="Mur ligase C-terminal" evidence="16">
    <location>
        <begin position="328"/>
        <end position="459"/>
    </location>
</feature>
<keyword evidence="12 14" id="KW-0961">Cell wall biogenesis/degradation</keyword>